<dbReference type="InterPro" id="IPR003000">
    <property type="entry name" value="Sirtuin"/>
</dbReference>
<dbReference type="Proteomes" id="UP001558632">
    <property type="component" value="Unassembled WGS sequence"/>
</dbReference>
<keyword evidence="2" id="KW-0520">NAD</keyword>
<evidence type="ECO:0000256" key="3">
    <source>
        <dbReference type="PROSITE-ProRule" id="PRU00236"/>
    </source>
</evidence>
<comment type="caution">
    <text evidence="3">Lacks conserved residue(s) required for the propagation of feature annotation.</text>
</comment>
<evidence type="ECO:0000313" key="5">
    <source>
        <dbReference type="EMBL" id="KAL1244570.1"/>
    </source>
</evidence>
<gene>
    <name evidence="5" type="ORF">TSPI_06266</name>
</gene>
<sequence>MSFPKLGHRILGGLVEKFRFFDKSCSSLVPAYKPAGEEELAEFKKYLHSMRFLFVITGAGISTESGIPDYRSEGVGRYARSHLKPIQYVDFLNSARVRRRYWARNYVAWRQFSSVKPNRTHAILNDWEKNGWIHWMVTQNVDNLHCKAGSHRVTELHGNGFRVRCISCERRWNRDELQSYMQKLNPHWEAQVKQLAPDGDVDLDNDLEKNFRMPVCDNCRDRLSESDGLLAVGTSLQVLSVFRLVHIAYEIKMPILIVNIGPTRADDLATIKISSNCSQVLATAYENKFGKKRIPSIVSSLQSRPSSSASSSSSLANSIDLQVPFSFSKDRDLCSLILARKKSEGEIKSKPRARFTQSLEK</sequence>
<comment type="caution">
    <text evidence="5">The sequence shown here is derived from an EMBL/GenBank/DDBJ whole genome shotgun (WGS) entry which is preliminary data.</text>
</comment>
<dbReference type="InterPro" id="IPR050134">
    <property type="entry name" value="NAD-dep_sirtuin_deacylases"/>
</dbReference>
<evidence type="ECO:0000256" key="2">
    <source>
        <dbReference type="ARBA" id="ARBA00023027"/>
    </source>
</evidence>
<evidence type="ECO:0000259" key="4">
    <source>
        <dbReference type="PROSITE" id="PS50305"/>
    </source>
</evidence>
<dbReference type="PANTHER" id="PTHR11085">
    <property type="entry name" value="NAD-DEPENDENT PROTEIN DEACYLASE SIRTUIN-5, MITOCHONDRIAL-RELATED"/>
    <property type="match status" value="1"/>
</dbReference>
<dbReference type="PANTHER" id="PTHR11085:SF10">
    <property type="entry name" value="NAD-DEPENDENT PROTEIN DEACYLASE SIRTUIN-5, MITOCHONDRIAL-RELATED"/>
    <property type="match status" value="1"/>
</dbReference>
<keyword evidence="1" id="KW-0808">Transferase</keyword>
<dbReference type="InterPro" id="IPR029035">
    <property type="entry name" value="DHS-like_NAD/FAD-binding_dom"/>
</dbReference>
<protein>
    <submittedName>
        <fullName evidence="5">NAD-dependent protein lipoamidase sirtuin-4</fullName>
    </submittedName>
</protein>
<dbReference type="PROSITE" id="PS50305">
    <property type="entry name" value="SIRTUIN"/>
    <property type="match status" value="1"/>
</dbReference>
<accession>A0ABR3KWJ0</accession>
<reference evidence="5 6" key="1">
    <citation type="submission" date="2024-07" db="EMBL/GenBank/DDBJ databases">
        <title>Enhanced genomic and transcriptomic resources for Trichinella pseudospiralis and T. spiralis underpin the discovery of pronounced molecular differences between stages and species.</title>
        <authorList>
            <person name="Pasi K.K."/>
            <person name="La Rosa G."/>
            <person name="Gomez-Morales M.A."/>
            <person name="Tosini F."/>
            <person name="Sumanam S."/>
            <person name="Young N.D."/>
            <person name="Chang B.C."/>
            <person name="Robin G.B."/>
        </authorList>
    </citation>
    <scope>NUCLEOTIDE SEQUENCE [LARGE SCALE GENOMIC DNA]</scope>
    <source>
        <strain evidence="5">ISS534</strain>
    </source>
</reference>
<dbReference type="SUPFAM" id="SSF52467">
    <property type="entry name" value="DHS-like NAD/FAD-binding domain"/>
    <property type="match status" value="1"/>
</dbReference>
<organism evidence="5 6">
    <name type="scientific">Trichinella spiralis</name>
    <name type="common">Trichina worm</name>
    <dbReference type="NCBI Taxonomy" id="6334"/>
    <lineage>
        <taxon>Eukaryota</taxon>
        <taxon>Metazoa</taxon>
        <taxon>Ecdysozoa</taxon>
        <taxon>Nematoda</taxon>
        <taxon>Enoplea</taxon>
        <taxon>Dorylaimia</taxon>
        <taxon>Trichinellida</taxon>
        <taxon>Trichinellidae</taxon>
        <taxon>Trichinella</taxon>
    </lineage>
</organism>
<dbReference type="InterPro" id="IPR026590">
    <property type="entry name" value="Ssirtuin_cat_dom"/>
</dbReference>
<name>A0ABR3KWJ0_TRISP</name>
<dbReference type="Pfam" id="PF02146">
    <property type="entry name" value="SIR2"/>
    <property type="match status" value="1"/>
</dbReference>
<keyword evidence="6" id="KW-1185">Reference proteome</keyword>
<proteinExistence type="predicted"/>
<feature type="domain" description="Deacetylase sirtuin-type" evidence="4">
    <location>
        <begin position="33"/>
        <end position="292"/>
    </location>
</feature>
<dbReference type="Gene3D" id="3.40.50.1220">
    <property type="entry name" value="TPP-binding domain"/>
    <property type="match status" value="2"/>
</dbReference>
<evidence type="ECO:0000313" key="6">
    <source>
        <dbReference type="Proteomes" id="UP001558632"/>
    </source>
</evidence>
<dbReference type="EMBL" id="JBEUSY010000132">
    <property type="protein sequence ID" value="KAL1244570.1"/>
    <property type="molecule type" value="Genomic_DNA"/>
</dbReference>
<evidence type="ECO:0000256" key="1">
    <source>
        <dbReference type="ARBA" id="ARBA00022679"/>
    </source>
</evidence>